<dbReference type="CDD" id="cd06259">
    <property type="entry name" value="YdcF-like"/>
    <property type="match status" value="1"/>
</dbReference>
<dbReference type="EMBL" id="CP032514">
    <property type="protein sequence ID" value="AYD89810.1"/>
    <property type="molecule type" value="Genomic_DNA"/>
</dbReference>
<evidence type="ECO:0000259" key="1">
    <source>
        <dbReference type="Pfam" id="PF02698"/>
    </source>
</evidence>
<dbReference type="InterPro" id="IPR003848">
    <property type="entry name" value="DUF218"/>
</dbReference>
<evidence type="ECO:0000313" key="2">
    <source>
        <dbReference type="EMBL" id="AYD89810.1"/>
    </source>
</evidence>
<protein>
    <submittedName>
        <fullName evidence="2">YdcF family protein</fullName>
    </submittedName>
</protein>
<reference evidence="2 3" key="1">
    <citation type="submission" date="2018-09" db="EMBL/GenBank/DDBJ databases">
        <authorList>
            <person name="Li J."/>
        </authorList>
    </citation>
    <scope>NUCLEOTIDE SEQUENCE [LARGE SCALE GENOMIC DNA]</scope>
    <source>
        <strain evidence="2 3">2129</strain>
    </source>
</reference>
<accession>A0ABM6Z3U3</accession>
<proteinExistence type="predicted"/>
<dbReference type="PANTHER" id="PTHR30336">
    <property type="entry name" value="INNER MEMBRANE PROTEIN, PROBABLE PERMEASE"/>
    <property type="match status" value="1"/>
</dbReference>
<dbReference type="Pfam" id="PF02698">
    <property type="entry name" value="DUF218"/>
    <property type="match status" value="1"/>
</dbReference>
<organism evidence="2 3">
    <name type="scientific">Actinomyces lilanjuaniae</name>
    <dbReference type="NCBI Taxonomy" id="2321394"/>
    <lineage>
        <taxon>Bacteria</taxon>
        <taxon>Bacillati</taxon>
        <taxon>Actinomycetota</taxon>
        <taxon>Actinomycetes</taxon>
        <taxon>Actinomycetales</taxon>
        <taxon>Actinomycetaceae</taxon>
        <taxon>Actinomyces</taxon>
    </lineage>
</organism>
<dbReference type="Proteomes" id="UP000273001">
    <property type="component" value="Chromosome"/>
</dbReference>
<sequence length="219" mass="23543">MAGGAVLIALAVATAAELVHLSASRWYLGQDPAGEKDAREVVVVLGHADAGVTAGHVNRRRAVYALRSRTGPHSLLVASGGSVAGPVAEAELLAGYARALGYTGGLLTETRSRSTWENIRNVIPVLESAQRIVIVSDAVHAAKARRLLHMQRPDLAARLARAEDYRPGEDLLLKVPSAVLGTADLLSTYLAPRLVASPAWVRRRVHRRRPARELSPKRR</sequence>
<dbReference type="PANTHER" id="PTHR30336:SF20">
    <property type="entry name" value="DUF218 DOMAIN-CONTAINING PROTEIN"/>
    <property type="match status" value="1"/>
</dbReference>
<keyword evidence="3" id="KW-1185">Reference proteome</keyword>
<feature type="domain" description="DUF218" evidence="1">
    <location>
        <begin position="41"/>
        <end position="152"/>
    </location>
</feature>
<dbReference type="InterPro" id="IPR051599">
    <property type="entry name" value="Cell_Envelope_Assoc"/>
</dbReference>
<dbReference type="Gene3D" id="3.40.50.620">
    <property type="entry name" value="HUPs"/>
    <property type="match status" value="1"/>
</dbReference>
<evidence type="ECO:0000313" key="3">
    <source>
        <dbReference type="Proteomes" id="UP000273001"/>
    </source>
</evidence>
<name>A0ABM6Z3U3_9ACTO</name>
<gene>
    <name evidence="2" type="ORF">D5R93_06750</name>
</gene>
<dbReference type="InterPro" id="IPR014729">
    <property type="entry name" value="Rossmann-like_a/b/a_fold"/>
</dbReference>